<dbReference type="PANTHER" id="PTHR21731">
    <property type="entry name" value="SYNAPTONEMAL COMPLEX CENTRAL ELEMENT PROTEIN 1-LIKE"/>
    <property type="match status" value="1"/>
</dbReference>
<dbReference type="InterPro" id="IPR026676">
    <property type="entry name" value="SYCE1"/>
</dbReference>
<comment type="similarity">
    <text evidence="1">Belongs to the SYCE family.</text>
</comment>
<dbReference type="PANTHER" id="PTHR21731:SF1">
    <property type="entry name" value="SYNAPTONEMAL COMPLEX CENTRAL ELEMENT PROTEIN 1-LIKE"/>
    <property type="match status" value="1"/>
</dbReference>
<sequence>MAGKMEPLSVESPDTVEETGGQDKSLKKTEDLLAMVKKLQKEGSLEPQIEELINRINELQQGPAKEESVNEEKVHLEEVLRKKQEALRILQLYCQKKESEDHKKHMLQECVEQISVHNSQIAENCKQRKLGLDVEEQLEDLMGQHKNLWEFHMLGRRLAREIRTLEMSKEQLLSD</sequence>
<keyword evidence="3" id="KW-0469">Meiosis</keyword>
<feature type="non-terminal residue" evidence="6">
    <location>
        <position position="175"/>
    </location>
</feature>
<gene>
    <name evidence="6" type="primary">LOC103582713</name>
</gene>
<evidence type="ECO:0000313" key="6">
    <source>
        <dbReference type="RefSeq" id="XP_008562454.1"/>
    </source>
</evidence>
<proteinExistence type="inferred from homology"/>
<dbReference type="Proteomes" id="UP000694923">
    <property type="component" value="Unplaced"/>
</dbReference>
<protein>
    <submittedName>
        <fullName evidence="6">Synaptonemal complex central element protein 1-like</fullName>
    </submittedName>
</protein>
<name>A0ABM0Q263_GALVR</name>
<evidence type="ECO:0000256" key="4">
    <source>
        <dbReference type="SAM" id="MobiDB-lite"/>
    </source>
</evidence>
<evidence type="ECO:0000313" key="5">
    <source>
        <dbReference type="Proteomes" id="UP000694923"/>
    </source>
</evidence>
<dbReference type="Pfam" id="PF15233">
    <property type="entry name" value="SYCE1"/>
    <property type="match status" value="1"/>
</dbReference>
<reference evidence="6" key="1">
    <citation type="submission" date="2025-08" db="UniProtKB">
        <authorList>
            <consortium name="RefSeq"/>
        </authorList>
    </citation>
    <scope>IDENTIFICATION</scope>
</reference>
<evidence type="ECO:0000256" key="1">
    <source>
        <dbReference type="ARBA" id="ARBA00010094"/>
    </source>
</evidence>
<keyword evidence="5" id="KW-1185">Reference proteome</keyword>
<evidence type="ECO:0000256" key="2">
    <source>
        <dbReference type="ARBA" id="ARBA00023054"/>
    </source>
</evidence>
<keyword evidence="2" id="KW-0175">Coiled coil</keyword>
<feature type="region of interest" description="Disordered" evidence="4">
    <location>
        <begin position="1"/>
        <end position="27"/>
    </location>
</feature>
<dbReference type="RefSeq" id="XP_008562454.1">
    <property type="nucleotide sequence ID" value="XM_008564232.1"/>
</dbReference>
<dbReference type="GeneID" id="103582713"/>
<accession>A0ABM0Q263</accession>
<organism evidence="5 6">
    <name type="scientific">Galeopterus variegatus</name>
    <name type="common">Malayan flying lemur</name>
    <name type="synonym">Cynocephalus variegatus</name>
    <dbReference type="NCBI Taxonomy" id="482537"/>
    <lineage>
        <taxon>Eukaryota</taxon>
        <taxon>Metazoa</taxon>
        <taxon>Chordata</taxon>
        <taxon>Craniata</taxon>
        <taxon>Vertebrata</taxon>
        <taxon>Euteleostomi</taxon>
        <taxon>Mammalia</taxon>
        <taxon>Eutheria</taxon>
        <taxon>Euarchontoglires</taxon>
        <taxon>Dermoptera</taxon>
        <taxon>Cynocephalidae</taxon>
        <taxon>Galeopterus</taxon>
    </lineage>
</organism>
<evidence type="ECO:0000256" key="3">
    <source>
        <dbReference type="ARBA" id="ARBA00023254"/>
    </source>
</evidence>